<dbReference type="AlphaFoldDB" id="A0A6C0DJA5"/>
<sequence>MIYFLVTCSLIDKHPTPWIIKLPDDYRLKEYALGIEIILNISRHISNSKVILIENNGQRKTFLDLYKGCQLFYTNNNSLNTKNKGVKELKDINDCIKNYGIQDEDFVVKVSGRYQVMDYSPFIERLRDLTGVDCILRYGSFNKPSDTRVKDCITGLIGMRCKYVKQIEEPHENDPVEWKWAWATYQIPAEKVVAMNKLGLYMRPMSTAPLVV</sequence>
<organism evidence="1">
    <name type="scientific">viral metagenome</name>
    <dbReference type="NCBI Taxonomy" id="1070528"/>
    <lineage>
        <taxon>unclassified sequences</taxon>
        <taxon>metagenomes</taxon>
        <taxon>organismal metagenomes</taxon>
    </lineage>
</organism>
<reference evidence="1" key="1">
    <citation type="journal article" date="2020" name="Nature">
        <title>Giant virus diversity and host interactions through global metagenomics.</title>
        <authorList>
            <person name="Schulz F."/>
            <person name="Roux S."/>
            <person name="Paez-Espino D."/>
            <person name="Jungbluth S."/>
            <person name="Walsh D.A."/>
            <person name="Denef V.J."/>
            <person name="McMahon K.D."/>
            <person name="Konstantinidis K.T."/>
            <person name="Eloe-Fadrosh E.A."/>
            <person name="Kyrpides N.C."/>
            <person name="Woyke T."/>
        </authorList>
    </citation>
    <scope>NUCLEOTIDE SEQUENCE</scope>
    <source>
        <strain evidence="1">GVMAG-M-3300023174-189</strain>
    </source>
</reference>
<proteinExistence type="predicted"/>
<accession>A0A6C0DJA5</accession>
<protein>
    <submittedName>
        <fullName evidence="1">Uncharacterized protein</fullName>
    </submittedName>
</protein>
<evidence type="ECO:0000313" key="1">
    <source>
        <dbReference type="EMBL" id="QHT16597.1"/>
    </source>
</evidence>
<dbReference type="EMBL" id="MN739626">
    <property type="protein sequence ID" value="QHT16597.1"/>
    <property type="molecule type" value="Genomic_DNA"/>
</dbReference>
<name>A0A6C0DJA5_9ZZZZ</name>